<comment type="caution">
    <text evidence="2">The sequence shown here is derived from an EMBL/GenBank/DDBJ whole genome shotgun (WGS) entry which is preliminary data.</text>
</comment>
<evidence type="ECO:0000313" key="3">
    <source>
        <dbReference type="Proteomes" id="UP000570595"/>
    </source>
</evidence>
<feature type="compositionally biased region" description="Acidic residues" evidence="1">
    <location>
        <begin position="200"/>
        <end position="224"/>
    </location>
</feature>
<protein>
    <submittedName>
        <fullName evidence="2">Uncharacterized protein</fullName>
    </submittedName>
</protein>
<dbReference type="OrthoDB" id="10398687at2759"/>
<organism evidence="2 3">
    <name type="scientific">Perkinsus olseni</name>
    <name type="common">Perkinsus atlanticus</name>
    <dbReference type="NCBI Taxonomy" id="32597"/>
    <lineage>
        <taxon>Eukaryota</taxon>
        <taxon>Sar</taxon>
        <taxon>Alveolata</taxon>
        <taxon>Perkinsozoa</taxon>
        <taxon>Perkinsea</taxon>
        <taxon>Perkinsida</taxon>
        <taxon>Perkinsidae</taxon>
        <taxon>Perkinsus</taxon>
    </lineage>
</organism>
<evidence type="ECO:0000313" key="2">
    <source>
        <dbReference type="EMBL" id="KAF4666405.1"/>
    </source>
</evidence>
<evidence type="ECO:0000256" key="1">
    <source>
        <dbReference type="SAM" id="MobiDB-lite"/>
    </source>
</evidence>
<dbReference type="Proteomes" id="UP000570595">
    <property type="component" value="Unassembled WGS sequence"/>
</dbReference>
<feature type="region of interest" description="Disordered" evidence="1">
    <location>
        <begin position="189"/>
        <end position="226"/>
    </location>
</feature>
<sequence>MTLMIKCVDDDNGDEPIALCCVKSSVTSTATELGQALHFNTLSKFFLIVTSMTSHHAERVQHQPSNGPSTSATSSATEFYWSSDSSGVRAHFALASDSTVAYMILGGGRNSQRRQQQPYDEGKIFIPSWKPLLRPDIVGFSHIISGTQADDRKQKKGHFEAVVTRDVPLTGAQLQSLYDDAIPEVHNDVDTSTFLPDPDNTMDLDFDSDDDDDDDDDDETDDMTGWEPRPKLYIELKEPRLVDVVGFMYSPWDRNFGRRVYPTYSVNGVDYFSFLDSGGLYATIPRIGNLNRGNPALHNPKVLEMRRHQPVMVKYIRLEFPNGCGRRLYSVCVCGPIWWPKVRDIVTGLALVQQGRATLIPSTVKRALEDGKSLADAIAKLPVDSLWNPVLAAGAFQKLAFPTNTQSASYRLPQTTMYILSFL</sequence>
<dbReference type="AlphaFoldDB" id="A0A7J6M4K8"/>
<reference evidence="2 3" key="1">
    <citation type="submission" date="2020-04" db="EMBL/GenBank/DDBJ databases">
        <title>Perkinsus olseni comparative genomics.</title>
        <authorList>
            <person name="Bogema D.R."/>
        </authorList>
    </citation>
    <scope>NUCLEOTIDE SEQUENCE [LARGE SCALE GENOMIC DNA]</scope>
    <source>
        <strain evidence="2">ATCC PRA-179</strain>
    </source>
</reference>
<dbReference type="EMBL" id="JABAHT010000074">
    <property type="protein sequence ID" value="KAF4666405.1"/>
    <property type="molecule type" value="Genomic_DNA"/>
</dbReference>
<proteinExistence type="predicted"/>
<name>A0A7J6M4K8_PEROL</name>
<gene>
    <name evidence="2" type="ORF">FOZ61_009782</name>
</gene>
<accession>A0A7J6M4K8</accession>